<organism evidence="2 3">
    <name type="scientific">Brassica campestris</name>
    <name type="common">Field mustard</name>
    <dbReference type="NCBI Taxonomy" id="3711"/>
    <lineage>
        <taxon>Eukaryota</taxon>
        <taxon>Viridiplantae</taxon>
        <taxon>Streptophyta</taxon>
        <taxon>Embryophyta</taxon>
        <taxon>Tracheophyta</taxon>
        <taxon>Spermatophyta</taxon>
        <taxon>Magnoliopsida</taxon>
        <taxon>eudicotyledons</taxon>
        <taxon>Gunneridae</taxon>
        <taxon>Pentapetalae</taxon>
        <taxon>rosids</taxon>
        <taxon>malvids</taxon>
        <taxon>Brassicales</taxon>
        <taxon>Brassicaceae</taxon>
        <taxon>Brassiceae</taxon>
        <taxon>Brassica</taxon>
    </lineage>
</organism>
<dbReference type="PANTHER" id="PTHR34146">
    <property type="entry name" value="POLYNUCLEOTIDYL TRANSFERASE, RIBONUCLEASE H-LIKE SUPERFAMILY PROTEIN-RELATED"/>
    <property type="match status" value="1"/>
</dbReference>
<dbReference type="CDD" id="cd06222">
    <property type="entry name" value="RNase_H_like"/>
    <property type="match status" value="1"/>
</dbReference>
<dbReference type="InterPro" id="IPR002156">
    <property type="entry name" value="RNaseH_domain"/>
</dbReference>
<dbReference type="Pfam" id="PF13456">
    <property type="entry name" value="RVT_3"/>
    <property type="match status" value="1"/>
</dbReference>
<feature type="non-terminal residue" evidence="2">
    <location>
        <position position="1"/>
    </location>
</feature>
<dbReference type="Gene3D" id="3.30.420.10">
    <property type="entry name" value="Ribonuclease H-like superfamily/Ribonuclease H"/>
    <property type="match status" value="1"/>
</dbReference>
<dbReference type="PANTHER" id="PTHR34146:SF11">
    <property type="entry name" value="RIBONUCLEASE H-LIKE SUPERFAMILY PROTEIN"/>
    <property type="match status" value="1"/>
</dbReference>
<dbReference type="AlphaFoldDB" id="A0A397ZIV7"/>
<gene>
    <name evidence="2" type="ORF">BRARA_E03238</name>
</gene>
<evidence type="ECO:0000259" key="1">
    <source>
        <dbReference type="Pfam" id="PF13456"/>
    </source>
</evidence>
<reference evidence="2 3" key="1">
    <citation type="submission" date="2018-06" db="EMBL/GenBank/DDBJ databases">
        <title>WGS assembly of Brassica rapa FPsc.</title>
        <authorList>
            <person name="Bowman J."/>
            <person name="Kohchi T."/>
            <person name="Yamato K."/>
            <person name="Jenkins J."/>
            <person name="Shu S."/>
            <person name="Ishizaki K."/>
            <person name="Yamaoka S."/>
            <person name="Nishihama R."/>
            <person name="Nakamura Y."/>
            <person name="Berger F."/>
            <person name="Adam C."/>
            <person name="Aki S."/>
            <person name="Althoff F."/>
            <person name="Araki T."/>
            <person name="Arteaga-Vazquez M."/>
            <person name="Balasubrmanian S."/>
            <person name="Bauer D."/>
            <person name="Boehm C."/>
            <person name="Briginshaw L."/>
            <person name="Caballero-Perez J."/>
            <person name="Catarino B."/>
            <person name="Chen F."/>
            <person name="Chiyoda S."/>
            <person name="Chovatia M."/>
            <person name="Davies K."/>
            <person name="Delmans M."/>
            <person name="Demura T."/>
            <person name="Dierschke T."/>
            <person name="Dolan L."/>
            <person name="Dorantes-Acosta A."/>
            <person name="Eklund D."/>
            <person name="Florent S."/>
            <person name="Flores-Sandoval E."/>
            <person name="Fujiyama A."/>
            <person name="Fukuzawa H."/>
            <person name="Galik B."/>
            <person name="Grimanelli D."/>
            <person name="Grimwood J."/>
            <person name="Grossniklaus U."/>
            <person name="Hamada T."/>
            <person name="Haseloff J."/>
            <person name="Hetherington A."/>
            <person name="Higo A."/>
            <person name="Hirakawa Y."/>
            <person name="Hundley H."/>
            <person name="Ikeda Y."/>
            <person name="Inoue K."/>
            <person name="Inoue S."/>
            <person name="Ishida S."/>
            <person name="Jia Q."/>
            <person name="Kakita M."/>
            <person name="Kanazawa T."/>
            <person name="Kawai Y."/>
            <person name="Kawashima T."/>
            <person name="Kennedy M."/>
            <person name="Kinose K."/>
            <person name="Kinoshita T."/>
            <person name="Kohara Y."/>
            <person name="Koide E."/>
            <person name="Komatsu K."/>
            <person name="Kopischke S."/>
            <person name="Kubo M."/>
            <person name="Kyozuka J."/>
            <person name="Lagercrantz U."/>
            <person name="Lin S."/>
            <person name="Lindquist E."/>
            <person name="Lipzen A."/>
            <person name="Lu C."/>
            <person name="Luna E."/>
            <person name="Martienssen R."/>
            <person name="Minamino N."/>
            <person name="Mizutani M."/>
            <person name="Mizutani M."/>
            <person name="Mochizuki N."/>
            <person name="Monte I."/>
            <person name="Mosher R."/>
            <person name="Nagasaki H."/>
            <person name="Nakagami H."/>
            <person name="Naramoto S."/>
            <person name="Nishitani K."/>
            <person name="Ohtani M."/>
            <person name="Okamoto T."/>
            <person name="Okumura M."/>
            <person name="Phillips J."/>
            <person name="Pollak B."/>
            <person name="Reinders A."/>
            <person name="Roevekamp M."/>
            <person name="Sano R."/>
            <person name="Sawa S."/>
            <person name="Schmid M."/>
            <person name="Shirakawa M."/>
            <person name="Solano R."/>
            <person name="Spunde A."/>
            <person name="Suetsugu N."/>
            <person name="Sugano S."/>
            <person name="Sugiyama A."/>
            <person name="Sun R."/>
            <person name="Suzuki Y."/>
            <person name="Takenaka M."/>
            <person name="Takezawa D."/>
            <person name="Tomogane H."/>
            <person name="Tsuzuki M."/>
            <person name="Ueda T."/>
            <person name="Umeda M."/>
            <person name="Ward J."/>
            <person name="Watanabe Y."/>
            <person name="Yazaki K."/>
            <person name="Yokoyama R."/>
            <person name="Yoshitake Y."/>
            <person name="Yotsui I."/>
            <person name="Zachgo S."/>
            <person name="Schmutz J."/>
        </authorList>
    </citation>
    <scope>NUCLEOTIDE SEQUENCE [LARGE SCALE GENOMIC DNA]</scope>
    <source>
        <strain evidence="3">cv. B-3</strain>
    </source>
</reference>
<evidence type="ECO:0000313" key="2">
    <source>
        <dbReference type="EMBL" id="RID64294.1"/>
    </source>
</evidence>
<dbReference type="GO" id="GO:0004523">
    <property type="term" value="F:RNA-DNA hybrid ribonuclease activity"/>
    <property type="evidence" value="ECO:0007669"/>
    <property type="project" value="InterPro"/>
</dbReference>
<dbReference type="InterPro" id="IPR012337">
    <property type="entry name" value="RNaseH-like_sf"/>
</dbReference>
<dbReference type="EMBL" id="CM010632">
    <property type="protein sequence ID" value="RID64294.1"/>
    <property type="molecule type" value="Genomic_DNA"/>
</dbReference>
<protein>
    <recommendedName>
        <fullName evidence="1">RNase H type-1 domain-containing protein</fullName>
    </recommendedName>
</protein>
<dbReference type="InterPro" id="IPR036397">
    <property type="entry name" value="RNaseH_sf"/>
</dbReference>
<name>A0A397ZIV7_BRACM</name>
<dbReference type="InterPro" id="IPR044730">
    <property type="entry name" value="RNase_H-like_dom_plant"/>
</dbReference>
<dbReference type="Proteomes" id="UP000264353">
    <property type="component" value="Chromosome A5"/>
</dbReference>
<sequence>VFTDAAWNSSTAEAGLGWIIEDGTSFSHHTATSALVDSPLLAKTLAVLTAMNSALSNGIDSIAVLSDSQVLINTIKKKIMKLEIFGVLSDIYCLTTSFKSISFNFIPRLENVRADSAAKQALWTLNPT</sequence>
<evidence type="ECO:0000313" key="3">
    <source>
        <dbReference type="Proteomes" id="UP000264353"/>
    </source>
</evidence>
<dbReference type="SUPFAM" id="SSF53098">
    <property type="entry name" value="Ribonuclease H-like"/>
    <property type="match status" value="1"/>
</dbReference>
<proteinExistence type="predicted"/>
<feature type="domain" description="RNase H type-1" evidence="1">
    <location>
        <begin position="3"/>
        <end position="121"/>
    </location>
</feature>
<accession>A0A397ZIV7</accession>
<dbReference type="GO" id="GO:0003676">
    <property type="term" value="F:nucleic acid binding"/>
    <property type="evidence" value="ECO:0007669"/>
    <property type="project" value="InterPro"/>
</dbReference>